<dbReference type="Proteomes" id="UP001432360">
    <property type="component" value="Chromosome"/>
</dbReference>
<reference evidence="1" key="1">
    <citation type="submission" date="2023-08" db="EMBL/GenBank/DDBJ databases">
        <title>Complete genome sequence of Sinorhizobium chiapanecum ITTG S70 isolated from Acaciella angustissima nodules in Chiapas-Mexico.</title>
        <authorList>
            <person name="Rincon-Rosales R."/>
            <person name="Rogel M.A."/>
            <person name="Rincon-Medina C.I."/>
            <person name="Guerrero G."/>
            <person name="Manzano-Gomez L.A."/>
            <person name="Lopez-Lopez A."/>
            <person name="Rincon Molina F.A."/>
            <person name="Martinez-Romero E."/>
        </authorList>
    </citation>
    <scope>NUCLEOTIDE SEQUENCE</scope>
    <source>
        <strain evidence="1">ITTG S70</strain>
    </source>
</reference>
<sequence length="160" mass="17377">MTVTTSLNSVASVTATAETGVFIVNCNITDLDENTYDTDYCSRPDDPFGVNPTIRAWLDENPDFPIAPHVPLTPEQVRAEMPPLSARQLRLGLINNSFTPAQVSAVIDAMPEGTAKEIARVEWEYATTFNRTHPLIATVGGALGLDELEIDAMWTAALSL</sequence>
<evidence type="ECO:0000313" key="2">
    <source>
        <dbReference type="Proteomes" id="UP001432360"/>
    </source>
</evidence>
<name>A0ABZ2BAR3_9HYPH</name>
<dbReference type="EMBL" id="CP133148">
    <property type="protein sequence ID" value="WVT04610.1"/>
    <property type="molecule type" value="Genomic_DNA"/>
</dbReference>
<organism evidence="1 2">
    <name type="scientific">Sinorhizobium chiapasense</name>
    <dbReference type="NCBI Taxonomy" id="501572"/>
    <lineage>
        <taxon>Bacteria</taxon>
        <taxon>Pseudomonadati</taxon>
        <taxon>Pseudomonadota</taxon>
        <taxon>Alphaproteobacteria</taxon>
        <taxon>Hyphomicrobiales</taxon>
        <taxon>Rhizobiaceae</taxon>
        <taxon>Sinorhizobium/Ensifer group</taxon>
        <taxon>Sinorhizobium</taxon>
    </lineage>
</organism>
<proteinExistence type="predicted"/>
<accession>A0ABZ2BAR3</accession>
<protein>
    <submittedName>
        <fullName evidence="1">Uncharacterized protein</fullName>
    </submittedName>
</protein>
<gene>
    <name evidence="1" type="ORF">RB548_04150</name>
</gene>
<keyword evidence="2" id="KW-1185">Reference proteome</keyword>
<dbReference type="RefSeq" id="WP_331373771.1">
    <property type="nucleotide sequence ID" value="NZ_CP133148.1"/>
</dbReference>
<evidence type="ECO:0000313" key="1">
    <source>
        <dbReference type="EMBL" id="WVT04610.1"/>
    </source>
</evidence>